<reference evidence="3" key="1">
    <citation type="journal article" date="2007" name="PLoS ONE">
        <title>The first genome sequence of an elite grapevine cultivar (Pinot noir Vitis vinifera L.): coping with a highly heterozygous genome.</title>
        <authorList>
            <person name="Velasco R."/>
            <person name="Zharkikh A."/>
            <person name="Troggio M."/>
            <person name="Cartwright D.A."/>
            <person name="Cestaro A."/>
            <person name="Pruss D."/>
            <person name="Pindo M."/>
            <person name="FitzGerald L.M."/>
            <person name="Vezzulli S."/>
            <person name="Reid J."/>
            <person name="Malacarne G."/>
            <person name="Iliev D."/>
            <person name="Coppola G."/>
            <person name="Wardell B."/>
            <person name="Micheletti D."/>
            <person name="Macalma T."/>
            <person name="Facci M."/>
            <person name="Mitchell J.T."/>
            <person name="Perazzolli M."/>
            <person name="Eldredge G."/>
            <person name="Gatto P."/>
            <person name="Oyzerski R."/>
            <person name="Moretto M."/>
            <person name="Gutin N."/>
            <person name="Stefanini M."/>
            <person name="Chen Y."/>
            <person name="Segala C."/>
            <person name="Davenport C."/>
            <person name="Dematte L."/>
            <person name="Mraz A."/>
            <person name="Battilana J."/>
            <person name="Stormo K."/>
            <person name="Costa F."/>
            <person name="Tao Q."/>
            <person name="Si-Ammour A."/>
            <person name="Harkins T."/>
            <person name="Lackey A."/>
            <person name="Perbost C."/>
            <person name="Taillon B."/>
            <person name="Stella A."/>
            <person name="Solovyev V."/>
            <person name="Fawcett J.A."/>
            <person name="Sterck L."/>
            <person name="Vandepoele K."/>
            <person name="Grando S.M."/>
            <person name="Toppo S."/>
            <person name="Moser C."/>
            <person name="Lanchbury J."/>
            <person name="Bogden R."/>
            <person name="Skolnick M."/>
            <person name="Sgaramella V."/>
            <person name="Bhatnagar S.K."/>
            <person name="Fontana P."/>
            <person name="Gutin A."/>
            <person name="Van de Peer Y."/>
            <person name="Salamini F."/>
            <person name="Viola R."/>
        </authorList>
    </citation>
    <scope>NUCLEOTIDE SEQUENCE</scope>
</reference>
<feature type="chain" id="PRO_5002678859" description="Reverse transcriptase Ty1/copia-type domain-containing protein" evidence="1">
    <location>
        <begin position="22"/>
        <end position="283"/>
    </location>
</feature>
<dbReference type="InterPro" id="IPR043502">
    <property type="entry name" value="DNA/RNA_pol_sf"/>
</dbReference>
<evidence type="ECO:0000313" key="3">
    <source>
        <dbReference type="EMBL" id="CAN81671.1"/>
    </source>
</evidence>
<proteinExistence type="predicted"/>
<dbReference type="PANTHER" id="PTHR11439:SF467">
    <property type="entry name" value="INTEGRASE CATALYTIC DOMAIN-CONTAINING PROTEIN"/>
    <property type="match status" value="1"/>
</dbReference>
<evidence type="ECO:0000256" key="1">
    <source>
        <dbReference type="SAM" id="SignalP"/>
    </source>
</evidence>
<evidence type="ECO:0000259" key="2">
    <source>
        <dbReference type="Pfam" id="PF07727"/>
    </source>
</evidence>
<gene>
    <name evidence="3" type="ORF">VITISV_016409</name>
</gene>
<dbReference type="AlphaFoldDB" id="A5C035"/>
<dbReference type="PANTHER" id="PTHR11439">
    <property type="entry name" value="GAG-POL-RELATED RETROTRANSPOSON"/>
    <property type="match status" value="1"/>
</dbReference>
<feature type="signal peptide" evidence="1">
    <location>
        <begin position="1"/>
        <end position="21"/>
    </location>
</feature>
<keyword evidence="1" id="KW-0732">Signal</keyword>
<dbReference type="SUPFAM" id="SSF56672">
    <property type="entry name" value="DNA/RNA polymerases"/>
    <property type="match status" value="1"/>
</dbReference>
<dbReference type="CDD" id="cd09272">
    <property type="entry name" value="RNase_HI_RT_Ty1"/>
    <property type="match status" value="1"/>
</dbReference>
<dbReference type="InterPro" id="IPR013103">
    <property type="entry name" value="RVT_2"/>
</dbReference>
<organism evidence="3">
    <name type="scientific">Vitis vinifera</name>
    <name type="common">Grape</name>
    <dbReference type="NCBI Taxonomy" id="29760"/>
    <lineage>
        <taxon>Eukaryota</taxon>
        <taxon>Viridiplantae</taxon>
        <taxon>Streptophyta</taxon>
        <taxon>Embryophyta</taxon>
        <taxon>Tracheophyta</taxon>
        <taxon>Spermatophyta</taxon>
        <taxon>Magnoliopsida</taxon>
        <taxon>eudicotyledons</taxon>
        <taxon>Gunneridae</taxon>
        <taxon>Pentapetalae</taxon>
        <taxon>rosids</taxon>
        <taxon>Vitales</taxon>
        <taxon>Vitaceae</taxon>
        <taxon>Viteae</taxon>
        <taxon>Vitis</taxon>
    </lineage>
</organism>
<dbReference type="Pfam" id="PF07727">
    <property type="entry name" value="RVT_2"/>
    <property type="match status" value="1"/>
</dbReference>
<sequence length="283" mass="31808">MKKSTAGIILLVVCVDDIVITGNDHAGISDLKAFMHSKFHTKDLGELKYFLGIEVSRSKKGMFLSQRKYVLDLLEETGKIKQSHLMPDDGDPFYNPERYRKVVGKLNYLTVTRPDIAYAVSVVSQFISTPTVKHWAALEQILCYLKKAPGLGILYSSQGHTRTECFSDVDWAGSKFDRRSTTGYCVFFGGNLVAWKSKKQSVATCEIIWIHQLLCEVGMKCTMSAKLWYDNQAALHIAIKENLVSTGYVKTGEQLDIFTKTLNGTRVEYFCNKLGMINTYAPA</sequence>
<name>A5C035_VITVI</name>
<feature type="domain" description="Reverse transcriptase Ty1/copia-type" evidence="2">
    <location>
        <begin position="6"/>
        <end position="77"/>
    </location>
</feature>
<dbReference type="EMBL" id="AM477387">
    <property type="protein sequence ID" value="CAN81671.1"/>
    <property type="molecule type" value="Genomic_DNA"/>
</dbReference>
<accession>A5C035</accession>
<protein>
    <recommendedName>
        <fullName evidence="2">Reverse transcriptase Ty1/copia-type domain-containing protein</fullName>
    </recommendedName>
</protein>